<dbReference type="GO" id="GO:0003899">
    <property type="term" value="F:DNA-directed RNA polymerase activity"/>
    <property type="evidence" value="ECO:0007669"/>
    <property type="project" value="UniProtKB-UniRule"/>
</dbReference>
<dbReference type="GO" id="GO:0006269">
    <property type="term" value="P:DNA replication, synthesis of primer"/>
    <property type="evidence" value="ECO:0007669"/>
    <property type="project" value="UniProtKB-UniRule"/>
</dbReference>
<dbReference type="InterPro" id="IPR019475">
    <property type="entry name" value="DNA_primase_DnaB-bd"/>
</dbReference>
<dbReference type="InterPro" id="IPR036185">
    <property type="entry name" value="DNA_heli_DnaB-like_N_sf"/>
</dbReference>
<dbReference type="GO" id="GO:1990077">
    <property type="term" value="C:primosome complex"/>
    <property type="evidence" value="ECO:0007669"/>
    <property type="project" value="UniProtKB-KW"/>
</dbReference>
<sequence>MAQHFNNEFIERVRETADIIPVISHYLSIKKTGANYKACCPFHNEKTPSFVVSPQKQIFKCFGCGKAGNVFHFIMEIEGSSFPEAVEHLAKEYNIPLPEKSKHFEREQKKAVGVMEALNWAKTFFQRHLASEQGKEAREYLLYRGITKSTMEKFELGYAPKGWDNFLKEAKQEGFAEQVLLDAGLVVKKENGYYDRFRHRVIFPIWNSRGKVIAFGGRVLSSQDQPKYLNSPETSIFQKKKTLYAFHLAREAISQTKQVVIMEGYTDVLMAHQKGFTGAIATLGTALTPEHAGFIKRYSEHTVLVFDGDSAGMNAASRSVEHFLKKGIEVKIAVPPQKLDPFDFLREYGVDGFREMITDAQDFFDFELQLLKKQHDIDSIQGKRNVIRELSKTIITIPDEITKRLFAQRMVDVFHVPLDSVLLELGIKKSKKVAPPVQNTQSYVNALALAEQNFVLAAVMQHPSLGPKVFEYYQPADFYDPKVAKIASVVAEYIEKNEPIELAALSAQLEPEIGQALVSIYYSENLENLEKTADRLKRTIKGLVRQKKRAQMNKLRQQLITSAENEEKQKQILLNAQEVCKTRLRDIE</sequence>
<dbReference type="InterPro" id="IPR006295">
    <property type="entry name" value="DNA_primase_DnaG"/>
</dbReference>
<feature type="zinc finger region" description="CHC2-type" evidence="12 14">
    <location>
        <begin position="40"/>
        <end position="64"/>
    </location>
</feature>
<dbReference type="FunFam" id="3.90.580.10:FF:000001">
    <property type="entry name" value="DNA primase"/>
    <property type="match status" value="1"/>
</dbReference>
<dbReference type="PANTHER" id="PTHR30313">
    <property type="entry name" value="DNA PRIMASE"/>
    <property type="match status" value="1"/>
</dbReference>
<dbReference type="Pfam" id="PF08275">
    <property type="entry name" value="DNAG_N"/>
    <property type="match status" value="1"/>
</dbReference>
<keyword evidence="1 12" id="KW-0240">DNA-directed RNA polymerase</keyword>
<gene>
    <name evidence="12" type="primary">dnaG</name>
    <name evidence="17" type="ORF">UABAM_05423</name>
</gene>
<evidence type="ECO:0000256" key="7">
    <source>
        <dbReference type="ARBA" id="ARBA00022771"/>
    </source>
</evidence>
<keyword evidence="4 12" id="KW-0548">Nucleotidyltransferase</keyword>
<accession>A0A5S9IT18</accession>
<dbReference type="Pfam" id="PF01807">
    <property type="entry name" value="Zn_ribbon_DnaG"/>
    <property type="match status" value="1"/>
</dbReference>
<dbReference type="Proteomes" id="UP000326354">
    <property type="component" value="Chromosome"/>
</dbReference>
<evidence type="ECO:0000256" key="8">
    <source>
        <dbReference type="ARBA" id="ARBA00022833"/>
    </source>
</evidence>
<keyword evidence="15" id="KW-0175">Coiled coil</keyword>
<organism evidence="17 18">
    <name type="scientific">Uabimicrobium amorphum</name>
    <dbReference type="NCBI Taxonomy" id="2596890"/>
    <lineage>
        <taxon>Bacteria</taxon>
        <taxon>Pseudomonadati</taxon>
        <taxon>Planctomycetota</taxon>
        <taxon>Candidatus Uabimicrobiia</taxon>
        <taxon>Candidatus Uabimicrobiales</taxon>
        <taxon>Candidatus Uabimicrobiaceae</taxon>
        <taxon>Candidatus Uabimicrobium</taxon>
    </lineage>
</organism>
<dbReference type="GO" id="GO:0003677">
    <property type="term" value="F:DNA binding"/>
    <property type="evidence" value="ECO:0007669"/>
    <property type="project" value="UniProtKB-KW"/>
</dbReference>
<dbReference type="GO" id="GO:0005737">
    <property type="term" value="C:cytoplasm"/>
    <property type="evidence" value="ECO:0007669"/>
    <property type="project" value="TreeGrafter"/>
</dbReference>
<dbReference type="SUPFAM" id="SSF56731">
    <property type="entry name" value="DNA primase core"/>
    <property type="match status" value="1"/>
</dbReference>
<dbReference type="SMART" id="SM00400">
    <property type="entry name" value="ZnF_CHCC"/>
    <property type="match status" value="1"/>
</dbReference>
<evidence type="ECO:0000256" key="13">
    <source>
        <dbReference type="PIRNR" id="PIRNR002811"/>
    </source>
</evidence>
<evidence type="ECO:0000256" key="6">
    <source>
        <dbReference type="ARBA" id="ARBA00022723"/>
    </source>
</evidence>
<dbReference type="NCBIfam" id="TIGR01391">
    <property type="entry name" value="dnaG"/>
    <property type="match status" value="1"/>
</dbReference>
<dbReference type="CDD" id="cd03364">
    <property type="entry name" value="TOPRIM_DnaG_primases"/>
    <property type="match status" value="1"/>
</dbReference>
<feature type="coiled-coil region" evidence="15">
    <location>
        <begin position="526"/>
        <end position="569"/>
    </location>
</feature>
<evidence type="ECO:0000256" key="5">
    <source>
        <dbReference type="ARBA" id="ARBA00022705"/>
    </source>
</evidence>
<dbReference type="GO" id="GO:0000428">
    <property type="term" value="C:DNA-directed RNA polymerase complex"/>
    <property type="evidence" value="ECO:0007669"/>
    <property type="project" value="UniProtKB-KW"/>
</dbReference>
<dbReference type="InterPro" id="IPR030846">
    <property type="entry name" value="DnaG_bac"/>
</dbReference>
<dbReference type="SUPFAM" id="SSF57783">
    <property type="entry name" value="Zinc beta-ribbon"/>
    <property type="match status" value="1"/>
</dbReference>
<dbReference type="GO" id="GO:0005524">
    <property type="term" value="F:ATP binding"/>
    <property type="evidence" value="ECO:0007669"/>
    <property type="project" value="InterPro"/>
</dbReference>
<dbReference type="InterPro" id="IPR050219">
    <property type="entry name" value="DnaG_primase"/>
</dbReference>
<evidence type="ECO:0000256" key="1">
    <source>
        <dbReference type="ARBA" id="ARBA00022478"/>
    </source>
</evidence>
<comment type="subunit">
    <text evidence="12">Monomer. Interacts with DnaB.</text>
</comment>
<dbReference type="SMART" id="SM00493">
    <property type="entry name" value="TOPRIM"/>
    <property type="match status" value="1"/>
</dbReference>
<comment type="catalytic activity">
    <reaction evidence="12">
        <text>ssDNA + n NTP = ssDNA/pppN(pN)n-1 hybrid + (n-1) diphosphate.</text>
        <dbReference type="EC" id="2.7.7.101"/>
    </reaction>
</comment>
<proteinExistence type="inferred from homology"/>
<dbReference type="Gene3D" id="1.10.860.10">
    <property type="entry name" value="DNAb Helicase, Chain A"/>
    <property type="match status" value="1"/>
</dbReference>
<keyword evidence="18" id="KW-1185">Reference proteome</keyword>
<evidence type="ECO:0000256" key="3">
    <source>
        <dbReference type="ARBA" id="ARBA00022679"/>
    </source>
</evidence>
<dbReference type="EMBL" id="AP019860">
    <property type="protein sequence ID" value="BBM87021.1"/>
    <property type="molecule type" value="Genomic_DNA"/>
</dbReference>
<dbReference type="Gene3D" id="3.40.1360.10">
    <property type="match status" value="1"/>
</dbReference>
<feature type="domain" description="Toprim" evidence="16">
    <location>
        <begin position="257"/>
        <end position="338"/>
    </location>
</feature>
<evidence type="ECO:0000256" key="11">
    <source>
        <dbReference type="ARBA" id="ARBA00023163"/>
    </source>
</evidence>
<evidence type="ECO:0000256" key="2">
    <source>
        <dbReference type="ARBA" id="ARBA00022515"/>
    </source>
</evidence>
<keyword evidence="8 12" id="KW-0862">Zinc</keyword>
<evidence type="ECO:0000259" key="16">
    <source>
        <dbReference type="PROSITE" id="PS50880"/>
    </source>
</evidence>
<dbReference type="GO" id="GO:0008270">
    <property type="term" value="F:zinc ion binding"/>
    <property type="evidence" value="ECO:0007669"/>
    <property type="project" value="UniProtKB-UniRule"/>
</dbReference>
<keyword evidence="3 12" id="KW-0808">Transferase</keyword>
<dbReference type="RefSeq" id="WP_151971055.1">
    <property type="nucleotide sequence ID" value="NZ_AP019860.1"/>
</dbReference>
<dbReference type="PANTHER" id="PTHR30313:SF2">
    <property type="entry name" value="DNA PRIMASE"/>
    <property type="match status" value="1"/>
</dbReference>
<comment type="function">
    <text evidence="12 13">RNA polymerase that catalyzes the synthesis of short RNA molecules used as primers for DNA polymerase during DNA replication.</text>
</comment>
<dbReference type="InterPro" id="IPR016136">
    <property type="entry name" value="DNA_helicase_N/primase_C"/>
</dbReference>
<dbReference type="HAMAP" id="MF_00974">
    <property type="entry name" value="DNA_primase_DnaG"/>
    <property type="match status" value="1"/>
</dbReference>
<dbReference type="Pfam" id="PF00772">
    <property type="entry name" value="DnaB"/>
    <property type="match status" value="1"/>
</dbReference>
<evidence type="ECO:0000256" key="15">
    <source>
        <dbReference type="SAM" id="Coils"/>
    </source>
</evidence>
<keyword evidence="9" id="KW-0460">Magnesium</keyword>
<dbReference type="EC" id="2.7.7.101" evidence="12"/>
<name>A0A5S9IT18_UABAM</name>
<keyword evidence="6 12" id="KW-0479">Metal-binding</keyword>
<dbReference type="FunFam" id="3.90.980.10:FF:000001">
    <property type="entry name" value="DNA primase"/>
    <property type="match status" value="1"/>
</dbReference>
<dbReference type="PROSITE" id="PS50880">
    <property type="entry name" value="TOPRIM"/>
    <property type="match status" value="1"/>
</dbReference>
<dbReference type="AlphaFoldDB" id="A0A5S9IT18"/>
<dbReference type="InterPro" id="IPR006171">
    <property type="entry name" value="TOPRIM_dom"/>
</dbReference>
<evidence type="ECO:0000256" key="9">
    <source>
        <dbReference type="ARBA" id="ARBA00022842"/>
    </source>
</evidence>
<dbReference type="PIRSF" id="PIRSF002811">
    <property type="entry name" value="DnaG"/>
    <property type="match status" value="1"/>
</dbReference>
<comment type="domain">
    <text evidence="12">Contains an N-terminal zinc-binding domain, a central core domain that contains the primase activity, and a C-terminal DnaB-binding domain.</text>
</comment>
<dbReference type="Gene3D" id="3.90.580.10">
    <property type="entry name" value="Zinc finger, CHC2-type domain"/>
    <property type="match status" value="1"/>
</dbReference>
<dbReference type="InterPro" id="IPR034151">
    <property type="entry name" value="TOPRIM_DnaG_bac"/>
</dbReference>
<keyword evidence="10 12" id="KW-0238">DNA-binding</keyword>
<keyword evidence="11 12" id="KW-0804">Transcription</keyword>
<evidence type="ECO:0000256" key="14">
    <source>
        <dbReference type="PIRSR" id="PIRSR002811-1"/>
    </source>
</evidence>
<dbReference type="InterPro" id="IPR007693">
    <property type="entry name" value="DNA_helicase_DnaB-like_N"/>
</dbReference>
<evidence type="ECO:0000256" key="10">
    <source>
        <dbReference type="ARBA" id="ARBA00023125"/>
    </source>
</evidence>
<evidence type="ECO:0000313" key="18">
    <source>
        <dbReference type="Proteomes" id="UP000326354"/>
    </source>
</evidence>
<evidence type="ECO:0000313" key="17">
    <source>
        <dbReference type="EMBL" id="BBM87021.1"/>
    </source>
</evidence>
<dbReference type="OrthoDB" id="9803773at2"/>
<comment type="similarity">
    <text evidence="12 13">Belongs to the DnaG primase family.</text>
</comment>
<dbReference type="InterPro" id="IPR002694">
    <property type="entry name" value="Znf_CHC2"/>
</dbReference>
<evidence type="ECO:0000256" key="12">
    <source>
        <dbReference type="HAMAP-Rule" id="MF_00974"/>
    </source>
</evidence>
<keyword evidence="5 12" id="KW-0235">DNA replication</keyword>
<evidence type="ECO:0000256" key="4">
    <source>
        <dbReference type="ARBA" id="ARBA00022695"/>
    </source>
</evidence>
<comment type="cofactor">
    <cofactor evidence="12 13 14">
        <name>Zn(2+)</name>
        <dbReference type="ChEBI" id="CHEBI:29105"/>
    </cofactor>
    <text evidence="12 13 14">Binds 1 zinc ion per monomer.</text>
</comment>
<dbReference type="Pfam" id="PF10410">
    <property type="entry name" value="DnaB_bind"/>
    <property type="match status" value="1"/>
</dbReference>
<dbReference type="SUPFAM" id="SSF48024">
    <property type="entry name" value="N-terminal domain of DnaB helicase"/>
    <property type="match status" value="1"/>
</dbReference>
<dbReference type="Pfam" id="PF13155">
    <property type="entry name" value="Toprim_2"/>
    <property type="match status" value="1"/>
</dbReference>
<protein>
    <recommendedName>
        <fullName evidence="12 13">DNA primase</fullName>
        <ecNumber evidence="12">2.7.7.101</ecNumber>
    </recommendedName>
</protein>
<dbReference type="InterPro" id="IPR037068">
    <property type="entry name" value="DNA_primase_core_N_sf"/>
</dbReference>
<reference evidence="17 18" key="1">
    <citation type="submission" date="2019-08" db="EMBL/GenBank/DDBJ databases">
        <title>Complete genome sequence of Candidatus Uab amorphum.</title>
        <authorList>
            <person name="Shiratori T."/>
            <person name="Suzuki S."/>
            <person name="Kakizawa Y."/>
            <person name="Ishida K."/>
        </authorList>
    </citation>
    <scope>NUCLEOTIDE SEQUENCE [LARGE SCALE GENOMIC DNA]</scope>
    <source>
        <strain evidence="17 18">SRT547</strain>
    </source>
</reference>
<keyword evidence="2 12" id="KW-0639">Primosome</keyword>
<keyword evidence="7 12" id="KW-0863">Zinc-finger</keyword>
<dbReference type="InterPro" id="IPR013264">
    <property type="entry name" value="DNAG_N"/>
</dbReference>
<dbReference type="Gene3D" id="3.90.980.10">
    <property type="entry name" value="DNA primase, catalytic core, N-terminal domain"/>
    <property type="match status" value="1"/>
</dbReference>
<dbReference type="GO" id="GO:0003678">
    <property type="term" value="F:DNA helicase activity"/>
    <property type="evidence" value="ECO:0007669"/>
    <property type="project" value="InterPro"/>
</dbReference>
<dbReference type="InterPro" id="IPR036977">
    <property type="entry name" value="DNA_primase_Znf_CHC2"/>
</dbReference>
<dbReference type="KEGG" id="uam:UABAM_05423"/>